<evidence type="ECO:0000313" key="1">
    <source>
        <dbReference type="EMBL" id="KYM78991.1"/>
    </source>
</evidence>
<protein>
    <submittedName>
        <fullName evidence="1">Uncharacterized protein</fullName>
    </submittedName>
</protein>
<reference evidence="1 2" key="1">
    <citation type="submission" date="2015-09" db="EMBL/GenBank/DDBJ databases">
        <title>Atta colombica WGS genome.</title>
        <authorList>
            <person name="Nygaard S."/>
            <person name="Hu H."/>
            <person name="Boomsma J."/>
            <person name="Zhang G."/>
        </authorList>
    </citation>
    <scope>NUCLEOTIDE SEQUENCE [LARGE SCALE GENOMIC DNA]</scope>
    <source>
        <strain evidence="1">Treedump-2</strain>
        <tissue evidence="1">Whole body</tissue>
    </source>
</reference>
<organism evidence="1 2">
    <name type="scientific">Atta colombica</name>
    <dbReference type="NCBI Taxonomy" id="520822"/>
    <lineage>
        <taxon>Eukaryota</taxon>
        <taxon>Metazoa</taxon>
        <taxon>Ecdysozoa</taxon>
        <taxon>Arthropoda</taxon>
        <taxon>Hexapoda</taxon>
        <taxon>Insecta</taxon>
        <taxon>Pterygota</taxon>
        <taxon>Neoptera</taxon>
        <taxon>Endopterygota</taxon>
        <taxon>Hymenoptera</taxon>
        <taxon>Apocrita</taxon>
        <taxon>Aculeata</taxon>
        <taxon>Formicoidea</taxon>
        <taxon>Formicidae</taxon>
        <taxon>Myrmicinae</taxon>
        <taxon>Atta</taxon>
    </lineage>
</organism>
<accession>A0A195B3C6</accession>
<name>A0A195B3C6_9HYME</name>
<dbReference type="Proteomes" id="UP000078540">
    <property type="component" value="Unassembled WGS sequence"/>
</dbReference>
<sequence>KAGRERGKRKREKGWPRKYIRLLTRATSTDALLRSASGSEVKGSAIRCGIGNYSPERGRALLTFITELSASLGKQCASFNPPSFSPSVSPSHNPVQRRSSFIECNTTTNLLLVSPLNGISVLSDGPRAELRPCTSLGRFLPLSIVATYSHSLSLGSLLIPDLCGIYRENGASRRFLSFSLVYAIAITMRSTK</sequence>
<keyword evidence="2" id="KW-1185">Reference proteome</keyword>
<proteinExistence type="predicted"/>
<dbReference type="EMBL" id="KQ976625">
    <property type="protein sequence ID" value="KYM78991.1"/>
    <property type="molecule type" value="Genomic_DNA"/>
</dbReference>
<evidence type="ECO:0000313" key="2">
    <source>
        <dbReference type="Proteomes" id="UP000078540"/>
    </source>
</evidence>
<gene>
    <name evidence="1" type="ORF">ALC53_10545</name>
</gene>
<dbReference type="AlphaFoldDB" id="A0A195B3C6"/>
<feature type="non-terminal residue" evidence="1">
    <location>
        <position position="1"/>
    </location>
</feature>